<dbReference type="InterPro" id="IPR043502">
    <property type="entry name" value="DNA/RNA_pol_sf"/>
</dbReference>
<protein>
    <submittedName>
        <fullName evidence="3">Uncharacterized protein LOC104209942</fullName>
    </submittedName>
</protein>
<reference evidence="3" key="2">
    <citation type="submission" date="2025-08" db="UniProtKB">
        <authorList>
            <consortium name="RefSeq"/>
        </authorList>
    </citation>
    <scope>IDENTIFICATION</scope>
    <source>
        <tissue evidence="3">Leaf</tissue>
    </source>
</reference>
<dbReference type="InterPro" id="IPR000477">
    <property type="entry name" value="RT_dom"/>
</dbReference>
<dbReference type="SUPFAM" id="SSF56672">
    <property type="entry name" value="DNA/RNA polymerases"/>
    <property type="match status" value="1"/>
</dbReference>
<evidence type="ECO:0000313" key="3">
    <source>
        <dbReference type="RefSeq" id="XP_009757025.1"/>
    </source>
</evidence>
<dbReference type="PANTHER" id="PTHR33116:SF66">
    <property type="entry name" value="REVERSE TRANSCRIPTASE ZINC-BINDING DOMAIN-CONTAINING PROTEIN"/>
    <property type="match status" value="1"/>
</dbReference>
<dbReference type="STRING" id="4096.A0A1U7V5M7"/>
<dbReference type="AlphaFoldDB" id="A0A1U7V5M7"/>
<dbReference type="PANTHER" id="PTHR33116">
    <property type="entry name" value="REVERSE TRANSCRIPTASE ZINC-BINDING DOMAIN-CONTAINING PROTEIN-RELATED-RELATED"/>
    <property type="match status" value="1"/>
</dbReference>
<evidence type="ECO:0000313" key="2">
    <source>
        <dbReference type="Proteomes" id="UP000189701"/>
    </source>
</evidence>
<organism evidence="2 3">
    <name type="scientific">Nicotiana sylvestris</name>
    <name type="common">Wood tobacco</name>
    <name type="synonym">South American tobacco</name>
    <dbReference type="NCBI Taxonomy" id="4096"/>
    <lineage>
        <taxon>Eukaryota</taxon>
        <taxon>Viridiplantae</taxon>
        <taxon>Streptophyta</taxon>
        <taxon>Embryophyta</taxon>
        <taxon>Tracheophyta</taxon>
        <taxon>Spermatophyta</taxon>
        <taxon>Magnoliopsida</taxon>
        <taxon>eudicotyledons</taxon>
        <taxon>Gunneridae</taxon>
        <taxon>Pentapetalae</taxon>
        <taxon>asterids</taxon>
        <taxon>lamiids</taxon>
        <taxon>Solanales</taxon>
        <taxon>Solanaceae</taxon>
        <taxon>Nicotianoideae</taxon>
        <taxon>Nicotianeae</taxon>
        <taxon>Nicotiana</taxon>
    </lineage>
</organism>
<proteinExistence type="predicted"/>
<dbReference type="PROSITE" id="PS50878">
    <property type="entry name" value="RT_POL"/>
    <property type="match status" value="1"/>
</dbReference>
<dbReference type="Pfam" id="PF00078">
    <property type="entry name" value="RVT_1"/>
    <property type="match status" value="1"/>
</dbReference>
<dbReference type="RefSeq" id="XP_009757025.1">
    <property type="nucleotide sequence ID" value="XM_009758723.1"/>
</dbReference>
<feature type="domain" description="Reverse transcriptase" evidence="1">
    <location>
        <begin position="1"/>
        <end position="133"/>
    </location>
</feature>
<dbReference type="OrthoDB" id="1305745at2759"/>
<dbReference type="eggNOG" id="KOG1075">
    <property type="taxonomic scope" value="Eukaryota"/>
</dbReference>
<dbReference type="Proteomes" id="UP000189701">
    <property type="component" value="Unplaced"/>
</dbReference>
<gene>
    <name evidence="3" type="primary">LOC104209942</name>
</gene>
<name>A0A1U7V5M7_NICSY</name>
<sequence>MYETVSYTILINEEPSIPFNAAKSLRQGDPMSPFLFAIAMEYLSKSLKELTKKAEFHYHPRCSKLAITHLCFADDLLLFARGDLSSVVTMEHCFNQFSAASGLKANLGKSSIYFGGVSRGDREKMVQELGLLEVARISAWTAKKLSYGGRVQLVQTVLFGVQAYWAQLFVLPAKVLKTIDAYCRSYVWSGCNTISKKALVSWEIVCAPKSVGGLGLANLQKWNKAAIAKNFWDLAQKKDKL</sequence>
<reference evidence="2" key="1">
    <citation type="journal article" date="2013" name="Genome Biol.">
        <title>Reference genomes and transcriptomes of Nicotiana sylvestris and Nicotiana tomentosiformis.</title>
        <authorList>
            <person name="Sierro N."/>
            <person name="Battey J.N."/>
            <person name="Ouadi S."/>
            <person name="Bovet L."/>
            <person name="Goepfert S."/>
            <person name="Bakaher N."/>
            <person name="Peitsch M.C."/>
            <person name="Ivanov N.V."/>
        </authorList>
    </citation>
    <scope>NUCLEOTIDE SEQUENCE [LARGE SCALE GENOMIC DNA]</scope>
</reference>
<evidence type="ECO:0000259" key="1">
    <source>
        <dbReference type="PROSITE" id="PS50878"/>
    </source>
</evidence>
<accession>A0A1U7V5M7</accession>
<keyword evidence="2" id="KW-1185">Reference proteome</keyword>